<dbReference type="GO" id="GO:0016747">
    <property type="term" value="F:acyltransferase activity, transferring groups other than amino-acyl groups"/>
    <property type="evidence" value="ECO:0007669"/>
    <property type="project" value="InterPro"/>
</dbReference>
<dbReference type="Proteomes" id="UP000253977">
    <property type="component" value="Unassembled WGS sequence"/>
</dbReference>
<dbReference type="Pfam" id="PF00583">
    <property type="entry name" value="Acetyltransf_1"/>
    <property type="match status" value="1"/>
</dbReference>
<dbReference type="OrthoDB" id="9805924at2"/>
<dbReference type="SUPFAM" id="SSF55729">
    <property type="entry name" value="Acyl-CoA N-acyltransferases (Nat)"/>
    <property type="match status" value="1"/>
</dbReference>
<dbReference type="CDD" id="cd04301">
    <property type="entry name" value="NAT_SF"/>
    <property type="match status" value="1"/>
</dbReference>
<sequence length="148" mass="16176">MRSLQLATSEDMETLLPLVTAFHAEQAFAGDEAHRRAALQPLLDGSPHGAIWLIGPRKAPVGYIAITFGWSIEYGGLDGIVDEIYIRPAVRGRGMGSEALFAVGKALKSGGVRALHLEVDRADEAAQKFYTRARFAPRDGYMFMSRVL</sequence>
<keyword evidence="3" id="KW-1185">Reference proteome</keyword>
<organism evidence="2 3">
    <name type="scientific">Thalassococcus profundi</name>
    <dbReference type="NCBI Taxonomy" id="2282382"/>
    <lineage>
        <taxon>Bacteria</taxon>
        <taxon>Pseudomonadati</taxon>
        <taxon>Pseudomonadota</taxon>
        <taxon>Alphaproteobacteria</taxon>
        <taxon>Rhodobacterales</taxon>
        <taxon>Roseobacteraceae</taxon>
        <taxon>Thalassococcus</taxon>
    </lineage>
</organism>
<accession>A0A369TMY6</accession>
<dbReference type="InterPro" id="IPR000182">
    <property type="entry name" value="GNAT_dom"/>
</dbReference>
<evidence type="ECO:0000313" key="3">
    <source>
        <dbReference type="Proteomes" id="UP000253977"/>
    </source>
</evidence>
<gene>
    <name evidence="2" type="ORF">DU478_09335</name>
</gene>
<dbReference type="EMBL" id="QPMK01000005">
    <property type="protein sequence ID" value="RDD66633.1"/>
    <property type="molecule type" value="Genomic_DNA"/>
</dbReference>
<evidence type="ECO:0000313" key="2">
    <source>
        <dbReference type="EMBL" id="RDD66633.1"/>
    </source>
</evidence>
<protein>
    <submittedName>
        <fullName evidence="2">GNAT family N-acetyltransferase</fullName>
    </submittedName>
</protein>
<dbReference type="RefSeq" id="WP_114510683.1">
    <property type="nucleotide sequence ID" value="NZ_QPMK01000005.1"/>
</dbReference>
<dbReference type="PROSITE" id="PS51186">
    <property type="entry name" value="GNAT"/>
    <property type="match status" value="1"/>
</dbReference>
<comment type="caution">
    <text evidence="2">The sequence shown here is derived from an EMBL/GenBank/DDBJ whole genome shotgun (WGS) entry which is preliminary data.</text>
</comment>
<dbReference type="AlphaFoldDB" id="A0A369TMY6"/>
<name>A0A369TMY6_9RHOB</name>
<dbReference type="InterPro" id="IPR016181">
    <property type="entry name" value="Acyl_CoA_acyltransferase"/>
</dbReference>
<reference evidence="2 3" key="1">
    <citation type="submission" date="2018-07" db="EMBL/GenBank/DDBJ databases">
        <title>Thalassococcus profundi sp. nov., a marine bacterium isolated from deep seawater of Okinawa Trough.</title>
        <authorList>
            <person name="Yu M."/>
        </authorList>
    </citation>
    <scope>NUCLEOTIDE SEQUENCE [LARGE SCALE GENOMIC DNA]</scope>
    <source>
        <strain evidence="2 3">WRAS1</strain>
    </source>
</reference>
<feature type="domain" description="N-acetyltransferase" evidence="1">
    <location>
        <begin position="1"/>
        <end position="148"/>
    </location>
</feature>
<evidence type="ECO:0000259" key="1">
    <source>
        <dbReference type="PROSITE" id="PS51186"/>
    </source>
</evidence>
<keyword evidence="2" id="KW-0808">Transferase</keyword>
<proteinExistence type="predicted"/>
<dbReference type="Gene3D" id="3.40.630.30">
    <property type="match status" value="1"/>
</dbReference>